<organism evidence="2 3">
    <name type="scientific">Blastocystis sp. subtype 1 (strain ATCC 50177 / NandII)</name>
    <dbReference type="NCBI Taxonomy" id="478820"/>
    <lineage>
        <taxon>Eukaryota</taxon>
        <taxon>Sar</taxon>
        <taxon>Stramenopiles</taxon>
        <taxon>Bigyra</taxon>
        <taxon>Opalozoa</taxon>
        <taxon>Opalinata</taxon>
        <taxon>Blastocystidae</taxon>
        <taxon>Blastocystis</taxon>
    </lineage>
</organism>
<name>A0A196SD73_BLAHN</name>
<reference evidence="2 3" key="1">
    <citation type="submission" date="2016-05" db="EMBL/GenBank/DDBJ databases">
        <title>Nuclear genome of Blastocystis sp. subtype 1 NandII.</title>
        <authorList>
            <person name="Gentekaki E."/>
            <person name="Curtis B."/>
            <person name="Stairs C."/>
            <person name="Eme L."/>
            <person name="Herman E."/>
            <person name="Klimes V."/>
            <person name="Arias M.C."/>
            <person name="Elias M."/>
            <person name="Hilliou F."/>
            <person name="Klute M."/>
            <person name="Malik S.-B."/>
            <person name="Pightling A."/>
            <person name="Rachubinski R."/>
            <person name="Salas D."/>
            <person name="Schlacht A."/>
            <person name="Suga H."/>
            <person name="Archibald J."/>
            <person name="Ball S.G."/>
            <person name="Clark G."/>
            <person name="Dacks J."/>
            <person name="Van Der Giezen M."/>
            <person name="Tsaousis A."/>
            <person name="Roger A."/>
        </authorList>
    </citation>
    <scope>NUCLEOTIDE SEQUENCE [LARGE SCALE GENOMIC DNA]</scope>
    <source>
        <strain evidence="3">ATCC 50177 / NandII</strain>
    </source>
</reference>
<keyword evidence="1" id="KW-0472">Membrane</keyword>
<feature type="transmembrane region" description="Helical" evidence="1">
    <location>
        <begin position="75"/>
        <end position="98"/>
    </location>
</feature>
<evidence type="ECO:0000313" key="3">
    <source>
        <dbReference type="Proteomes" id="UP000078348"/>
    </source>
</evidence>
<dbReference type="EMBL" id="LXWW01000272">
    <property type="protein sequence ID" value="OAO14261.1"/>
    <property type="molecule type" value="Genomic_DNA"/>
</dbReference>
<feature type="transmembrane region" description="Helical" evidence="1">
    <location>
        <begin position="137"/>
        <end position="161"/>
    </location>
</feature>
<protein>
    <recommendedName>
        <fullName evidence="4">Transmembrane protein</fullName>
    </recommendedName>
</protein>
<feature type="transmembrane region" description="Helical" evidence="1">
    <location>
        <begin position="104"/>
        <end position="125"/>
    </location>
</feature>
<keyword evidence="1" id="KW-1133">Transmembrane helix</keyword>
<comment type="caution">
    <text evidence="2">The sequence shown here is derived from an EMBL/GenBank/DDBJ whole genome shotgun (WGS) entry which is preliminary data.</text>
</comment>
<keyword evidence="1" id="KW-0812">Transmembrane</keyword>
<dbReference type="AlphaFoldDB" id="A0A196SD73"/>
<proteinExistence type="predicted"/>
<dbReference type="OrthoDB" id="10538885at2759"/>
<keyword evidence="3" id="KW-1185">Reference proteome</keyword>
<evidence type="ECO:0000256" key="1">
    <source>
        <dbReference type="SAM" id="Phobius"/>
    </source>
</evidence>
<evidence type="ECO:0008006" key="4">
    <source>
        <dbReference type="Google" id="ProtNLM"/>
    </source>
</evidence>
<evidence type="ECO:0000313" key="2">
    <source>
        <dbReference type="EMBL" id="OAO14261.1"/>
    </source>
</evidence>
<gene>
    <name evidence="2" type="ORF">AV274_4062</name>
</gene>
<feature type="transmembrane region" description="Helical" evidence="1">
    <location>
        <begin position="20"/>
        <end position="41"/>
    </location>
</feature>
<sequence length="218" mass="25547">MTSFTVEVVADLVSKNYSLFFFFTIWSNMLTWVYFLLKLVYVLHTRRQKNTVLMVEGKEASFLDSSKARTRYEGFLTYLGFVTTVSMVLVGVVFWTMLSWGCKWYFPKTCYLIADHLIAPVAKVIDFVLYSPTEYNVKLAVGVSIAFPLFYYVLSILLGLYVTGWFPYWFMNPLRTSWTMIVVWFVVLLLVFLCFDWIFITLSRKMEKRKNPAVVSLV</sequence>
<accession>A0A196SD73</accession>
<feature type="transmembrane region" description="Helical" evidence="1">
    <location>
        <begin position="181"/>
        <end position="200"/>
    </location>
</feature>
<dbReference type="Proteomes" id="UP000078348">
    <property type="component" value="Unassembled WGS sequence"/>
</dbReference>